<dbReference type="OrthoDB" id="656016at2"/>
<accession>A0A3S9VTT7</accession>
<name>A0A3S9VTT7_9BACT</name>
<dbReference type="Pfam" id="PF19781">
    <property type="entry name" value="DUF6266"/>
    <property type="match status" value="1"/>
</dbReference>
<evidence type="ECO:0000313" key="2">
    <source>
        <dbReference type="Proteomes" id="UP000270673"/>
    </source>
</evidence>
<dbReference type="RefSeq" id="WP_106480620.1">
    <property type="nucleotide sequence ID" value="NZ_CP032819.1"/>
</dbReference>
<dbReference type="AlphaFoldDB" id="A0A3S9VTT7"/>
<gene>
    <name evidence="1" type="ORF">D8S85_10295</name>
</gene>
<organism evidence="1 2">
    <name type="scientific">Butyricimonas faecalis</name>
    <dbReference type="NCBI Taxonomy" id="2093856"/>
    <lineage>
        <taxon>Bacteria</taxon>
        <taxon>Pseudomonadati</taxon>
        <taxon>Bacteroidota</taxon>
        <taxon>Bacteroidia</taxon>
        <taxon>Bacteroidales</taxon>
        <taxon>Odoribacteraceae</taxon>
        <taxon>Butyricimonas</taxon>
    </lineage>
</organism>
<dbReference type="KEGG" id="buy:D8S85_10295"/>
<protein>
    <submittedName>
        <fullName evidence="1">Uncharacterized protein</fullName>
    </submittedName>
</protein>
<dbReference type="Proteomes" id="UP000270673">
    <property type="component" value="Chromosome"/>
</dbReference>
<evidence type="ECO:0000313" key="1">
    <source>
        <dbReference type="EMBL" id="AZS29900.1"/>
    </source>
</evidence>
<dbReference type="EMBL" id="CP032819">
    <property type="protein sequence ID" value="AZS29900.1"/>
    <property type="molecule type" value="Genomic_DNA"/>
</dbReference>
<sequence length="209" mass="23718">MALVRNEFGIKGRVGHVVFCTLNGTGTSYLRSVSNRMDANTPKQQEVRSRFRVAVRFYQRIKNTPLKWILDLSADEICNSGYALFMKKNLKAFRANGKIGDFSQLHFSIGERQRAYNLQGRMDEQGMVTLEWENDEGVYDFGAADRLNVIVLYSNRSFSPKLVEGVEVSRVAGKAMFPLECGEGVTAHLYCFFVSPDGKRFSNSQYIKL</sequence>
<dbReference type="InterPro" id="IPR046233">
    <property type="entry name" value="DUF6266"/>
</dbReference>
<reference evidence="1 2" key="1">
    <citation type="submission" date="2018-10" db="EMBL/GenBank/DDBJ databases">
        <title>Butyricimonas faecalis sp. nov., isolated from human faeces and emended description of the genus Butyricimonas.</title>
        <authorList>
            <person name="Le Roy T."/>
            <person name="Van der Smissen P."/>
            <person name="Paquot A."/>
            <person name="Delzenne N."/>
            <person name="Muccioli G."/>
            <person name="Collet J.-F."/>
            <person name="Cani P.D."/>
        </authorList>
    </citation>
    <scope>NUCLEOTIDE SEQUENCE [LARGE SCALE GENOMIC DNA]</scope>
    <source>
        <strain evidence="1 2">H184</strain>
    </source>
</reference>
<keyword evidence="2" id="KW-1185">Reference proteome</keyword>
<proteinExistence type="predicted"/>